<dbReference type="Gene3D" id="3.40.1390.20">
    <property type="entry name" value="HprK N-terminal domain-like"/>
    <property type="match status" value="1"/>
</dbReference>
<dbReference type="SUPFAM" id="SSF75138">
    <property type="entry name" value="HprK N-terminal domain-like"/>
    <property type="match status" value="1"/>
</dbReference>
<evidence type="ECO:0000259" key="1">
    <source>
        <dbReference type="Pfam" id="PF07085"/>
    </source>
</evidence>
<accession>A0A9D1ND11</accession>
<dbReference type="GO" id="GO:0016301">
    <property type="term" value="F:kinase activity"/>
    <property type="evidence" value="ECO:0007669"/>
    <property type="project" value="UniProtKB-KW"/>
</dbReference>
<gene>
    <name evidence="2" type="ORF">IAB14_07075</name>
</gene>
<reference evidence="2" key="2">
    <citation type="journal article" date="2021" name="PeerJ">
        <title>Extensive microbial diversity within the chicken gut microbiome revealed by metagenomics and culture.</title>
        <authorList>
            <person name="Gilroy R."/>
            <person name="Ravi A."/>
            <person name="Getino M."/>
            <person name="Pursley I."/>
            <person name="Horton D.L."/>
            <person name="Alikhan N.F."/>
            <person name="Baker D."/>
            <person name="Gharbi K."/>
            <person name="Hall N."/>
            <person name="Watson M."/>
            <person name="Adriaenssens E.M."/>
            <person name="Foster-Nyarko E."/>
            <person name="Jarju S."/>
            <person name="Secka A."/>
            <person name="Antonio M."/>
            <person name="Oren A."/>
            <person name="Chaudhuri R.R."/>
            <person name="La Ragione R."/>
            <person name="Hildebrand F."/>
            <person name="Pallen M.J."/>
        </authorList>
    </citation>
    <scope>NUCLEOTIDE SEQUENCE</scope>
    <source>
        <strain evidence="2">23406</strain>
    </source>
</reference>
<comment type="caution">
    <text evidence="2">The sequence shown here is derived from an EMBL/GenBank/DDBJ whole genome shotgun (WGS) entry which is preliminary data.</text>
</comment>
<proteinExistence type="predicted"/>
<dbReference type="InterPro" id="IPR010766">
    <property type="entry name" value="DRTGG"/>
</dbReference>
<dbReference type="Pfam" id="PF07085">
    <property type="entry name" value="DRTGG"/>
    <property type="match status" value="1"/>
</dbReference>
<protein>
    <submittedName>
        <fullName evidence="2">Serine kinase</fullName>
    </submittedName>
</protein>
<sequence>MKLEELVKRLDAEVLNAAEPLREIEGGYCGDFLSFVMSRAPEGSAWFTVMSNVNVIAVAVLAEVGAVVLCEGVRPDPAMLEKARSENITVIATKLPAFEAVLRYN</sequence>
<keyword evidence="2" id="KW-0808">Transferase</keyword>
<keyword evidence="2" id="KW-0418">Kinase</keyword>
<organism evidence="2 3">
    <name type="scientific">Candidatus Stercoripulliclostridium merdipullorum</name>
    <dbReference type="NCBI Taxonomy" id="2840952"/>
    <lineage>
        <taxon>Bacteria</taxon>
        <taxon>Bacillati</taxon>
        <taxon>Bacillota</taxon>
        <taxon>Clostridia</taxon>
        <taxon>Eubacteriales</taxon>
        <taxon>Candidatus Stercoripulliclostridium</taxon>
    </lineage>
</organism>
<evidence type="ECO:0000313" key="2">
    <source>
        <dbReference type="EMBL" id="HIV00857.1"/>
    </source>
</evidence>
<dbReference type="Proteomes" id="UP000886891">
    <property type="component" value="Unassembled WGS sequence"/>
</dbReference>
<name>A0A9D1ND11_9FIRM</name>
<feature type="domain" description="DRTGG" evidence="1">
    <location>
        <begin position="5"/>
        <end position="102"/>
    </location>
</feature>
<dbReference type="InterPro" id="IPR028979">
    <property type="entry name" value="Ser_kin/Pase_Hpr-like_N_sf"/>
</dbReference>
<reference evidence="2" key="1">
    <citation type="submission" date="2020-10" db="EMBL/GenBank/DDBJ databases">
        <authorList>
            <person name="Gilroy R."/>
        </authorList>
    </citation>
    <scope>NUCLEOTIDE SEQUENCE</scope>
    <source>
        <strain evidence="2">23406</strain>
    </source>
</reference>
<dbReference type="EMBL" id="DVOH01000057">
    <property type="protein sequence ID" value="HIV00857.1"/>
    <property type="molecule type" value="Genomic_DNA"/>
</dbReference>
<dbReference type="AlphaFoldDB" id="A0A9D1ND11"/>
<evidence type="ECO:0000313" key="3">
    <source>
        <dbReference type="Proteomes" id="UP000886891"/>
    </source>
</evidence>